<dbReference type="Gene3D" id="3.30.40.10">
    <property type="entry name" value="Zinc/RING finger domain, C3HC4 (zinc finger)"/>
    <property type="match status" value="1"/>
</dbReference>
<dbReference type="PANTHER" id="PTHR16048:SF3">
    <property type="entry name" value="E3 UBIQUITIN-PROTEIN LIGASE MSL2"/>
    <property type="match status" value="1"/>
</dbReference>
<feature type="domain" description="RING-type" evidence="7">
    <location>
        <begin position="77"/>
        <end position="118"/>
    </location>
</feature>
<dbReference type="CDD" id="cd13122">
    <property type="entry name" value="MSL2_CXC"/>
    <property type="match status" value="1"/>
</dbReference>
<feature type="region of interest" description="Disordered" evidence="6">
    <location>
        <begin position="233"/>
        <end position="257"/>
    </location>
</feature>
<dbReference type="GO" id="GO:0016567">
    <property type="term" value="P:protein ubiquitination"/>
    <property type="evidence" value="ECO:0007669"/>
    <property type="project" value="TreeGrafter"/>
</dbReference>
<evidence type="ECO:0000256" key="1">
    <source>
        <dbReference type="ARBA" id="ARBA00022723"/>
    </source>
</evidence>
<feature type="region of interest" description="Disordered" evidence="6">
    <location>
        <begin position="269"/>
        <end position="293"/>
    </location>
</feature>
<keyword evidence="10" id="KW-1185">Reference proteome</keyword>
<dbReference type="STRING" id="7395.A0A1A9V882"/>
<name>A0A1A9V882_GLOAU</name>
<feature type="compositionally biased region" description="Low complexity" evidence="6">
    <location>
        <begin position="274"/>
        <end position="284"/>
    </location>
</feature>
<dbReference type="AlphaFoldDB" id="A0A1A9V882"/>
<dbReference type="InterPro" id="IPR001841">
    <property type="entry name" value="Znf_RING"/>
</dbReference>
<evidence type="ECO:0000259" key="8">
    <source>
        <dbReference type="PROSITE" id="PS52051"/>
    </source>
</evidence>
<keyword evidence="3" id="KW-0862">Zinc</keyword>
<dbReference type="VEuPathDB" id="VectorBase:GAUT029020"/>
<proteinExistence type="inferred from homology"/>
<evidence type="ECO:0000259" key="7">
    <source>
        <dbReference type="PROSITE" id="PS50089"/>
    </source>
</evidence>
<keyword evidence="5" id="KW-0158">Chromosome</keyword>
<dbReference type="InterPro" id="IPR033467">
    <property type="entry name" value="Tesmin/TSO1-like_CXC"/>
</dbReference>
<comment type="similarity">
    <text evidence="5">Belongs to the MSL2 family.</text>
</comment>
<evidence type="ECO:0000313" key="10">
    <source>
        <dbReference type="Proteomes" id="UP000078200"/>
    </source>
</evidence>
<evidence type="ECO:0000313" key="9">
    <source>
        <dbReference type="EnsemblMetazoa" id="GAUT029020-PA"/>
    </source>
</evidence>
<dbReference type="GO" id="GO:0072487">
    <property type="term" value="C:MSL complex"/>
    <property type="evidence" value="ECO:0007669"/>
    <property type="project" value="UniProtKB-UniRule"/>
</dbReference>
<feature type="region of interest" description="Disordered" evidence="6">
    <location>
        <begin position="601"/>
        <end position="620"/>
    </location>
</feature>
<sequence>MLHENIDWIDVSGTINEKESLALISTHISVLAMNAVAVYVNAAKLVLQSTESNPTIPLNTVQDLCHILPHLRQLLSCAVCCQLINDPHVPRNGRCVHHVCRLCVRGQKNLQPFCNFCKDNRDFKAYDENKQMRCLLLCYKSMCEHLKSSYIFNQLAGRKLQQYTVLAPSVPLPQMTMQDLVTEGANYDEIINSCNSDSPKKGFIVSKMPPLPALLAPLSTTAITPLPQMQQNLNNTTFNQSTPKASTPPCNVNTTDQVPSNFKREVVSPPLKIQQQQQQQQQHQNTQSTLAQSTSIAPPLQALTNTQPTLVQLNQLKNAPNITYIGPNARGIVVPIVSSSATTTAPLTIASSRLQSLNRQWAQVRGLTIASTANSCVTAPVVDSKPPLTAIKVSLTSTNSALRALAATTNSNSALVATATVTATTSTQVRNPPPIKTVSNGSAMYSVLYTGIGNKITIKRKTDGDEDTNQKKNATTSTSTTAPSLVRPLAKSNPNKRRGCRCGNATPTPGKLTCCGQRCPCYVDSKSCVGCKCRGCRNPHRPGGGKVRPIIPELACYEIQMADEHSNPISAHDLPIATTTTNSESVSFPISANLPASLSLTATTNNKNSPTTNNSSSSNVNATTTATLIPIRGCINSTVPPPLAPTTTHSMIQNTSFASNATQASLTNNTANILQLDQLPRESVLIQNAEGKYQVVNLFTTTAHQAGQQVPSLQRIHGLSQAAQVTASNNFILPTTASTTSITTTTSSLPQIIIQSQQQTQHSLLQSTQRINNSNSNITAHSLPLQLQQQLKQNIITVHPISSSGNANISPASASILTPASSPASTHATGTLTLTPLIVSSQANNSYSTVVSAADVFTNSADIMQQANVLNIPAVSTSISQSITHRQVVNSSTTNSAINSTTRPQNVLELLDAPNM</sequence>
<dbReference type="Proteomes" id="UP000078200">
    <property type="component" value="Unassembled WGS sequence"/>
</dbReference>
<evidence type="ECO:0000256" key="4">
    <source>
        <dbReference type="PROSITE-ProRule" id="PRU00175"/>
    </source>
</evidence>
<keyword evidence="1" id="KW-0479">Metal-binding</keyword>
<dbReference type="PROSITE" id="PS50089">
    <property type="entry name" value="ZF_RING_2"/>
    <property type="match status" value="1"/>
</dbReference>
<accession>A0A1A9V882</accession>
<dbReference type="InterPro" id="IPR017907">
    <property type="entry name" value="Znf_RING_CS"/>
</dbReference>
<dbReference type="PROSITE" id="PS52051">
    <property type="entry name" value="CXC_MSL2"/>
    <property type="match status" value="1"/>
</dbReference>
<reference evidence="9" key="1">
    <citation type="submission" date="2020-05" db="UniProtKB">
        <authorList>
            <consortium name="EnsemblMetazoa"/>
        </authorList>
    </citation>
    <scope>IDENTIFICATION</scope>
    <source>
        <strain evidence="9">TTRI</strain>
    </source>
</reference>
<dbReference type="PANTHER" id="PTHR16048">
    <property type="entry name" value="MSL2-RELATED"/>
    <property type="match status" value="1"/>
</dbReference>
<protein>
    <submittedName>
        <fullName evidence="9">Uncharacterized protein</fullName>
    </submittedName>
</protein>
<evidence type="ECO:0000256" key="2">
    <source>
        <dbReference type="ARBA" id="ARBA00022771"/>
    </source>
</evidence>
<dbReference type="EnsemblMetazoa" id="GAUT029020-RA">
    <property type="protein sequence ID" value="GAUT029020-PA"/>
    <property type="gene ID" value="GAUT029020"/>
</dbReference>
<feature type="region of interest" description="Disordered" evidence="6">
    <location>
        <begin position="461"/>
        <end position="502"/>
    </location>
</feature>
<dbReference type="GO" id="GO:0061630">
    <property type="term" value="F:ubiquitin protein ligase activity"/>
    <property type="evidence" value="ECO:0007669"/>
    <property type="project" value="InterPro"/>
</dbReference>
<dbReference type="PROSITE" id="PS00518">
    <property type="entry name" value="ZF_RING_1"/>
    <property type="match status" value="1"/>
</dbReference>
<dbReference type="SMART" id="SM01114">
    <property type="entry name" value="CXC"/>
    <property type="match status" value="1"/>
</dbReference>
<dbReference type="GO" id="GO:0008270">
    <property type="term" value="F:zinc ion binding"/>
    <property type="evidence" value="ECO:0007669"/>
    <property type="project" value="UniProtKB-KW"/>
</dbReference>
<keyword evidence="2 4" id="KW-0863">Zinc-finger</keyword>
<dbReference type="InterPro" id="IPR032049">
    <property type="entry name" value="Msl2-CXC"/>
</dbReference>
<dbReference type="InterPro" id="IPR013083">
    <property type="entry name" value="Znf_RING/FYVE/PHD"/>
</dbReference>
<feature type="domain" description="CXC MSL2-type" evidence="8">
    <location>
        <begin position="495"/>
        <end position="546"/>
    </location>
</feature>
<dbReference type="Pfam" id="PF16685">
    <property type="entry name" value="zf-RING_10"/>
    <property type="match status" value="1"/>
</dbReference>
<organism evidence="9 10">
    <name type="scientific">Glossina austeni</name>
    <name type="common">Savannah tsetse fly</name>
    <dbReference type="NCBI Taxonomy" id="7395"/>
    <lineage>
        <taxon>Eukaryota</taxon>
        <taxon>Metazoa</taxon>
        <taxon>Ecdysozoa</taxon>
        <taxon>Arthropoda</taxon>
        <taxon>Hexapoda</taxon>
        <taxon>Insecta</taxon>
        <taxon>Pterygota</taxon>
        <taxon>Neoptera</taxon>
        <taxon>Endopterygota</taxon>
        <taxon>Diptera</taxon>
        <taxon>Brachycera</taxon>
        <taxon>Muscomorpha</taxon>
        <taxon>Hippoboscoidea</taxon>
        <taxon>Glossinidae</taxon>
        <taxon>Glossina</taxon>
    </lineage>
</organism>
<dbReference type="InterPro" id="IPR032043">
    <property type="entry name" value="Msl2_Znf-RING"/>
</dbReference>
<feature type="compositionally biased region" description="Low complexity" evidence="6">
    <location>
        <begin position="471"/>
        <end position="482"/>
    </location>
</feature>
<evidence type="ECO:0000256" key="6">
    <source>
        <dbReference type="SAM" id="MobiDB-lite"/>
    </source>
</evidence>
<evidence type="ECO:0000256" key="5">
    <source>
        <dbReference type="PROSITE-ProRule" id="PRU01396"/>
    </source>
</evidence>
<keyword evidence="5" id="KW-0539">Nucleus</keyword>
<dbReference type="Pfam" id="PF16682">
    <property type="entry name" value="MSL2-CXC"/>
    <property type="match status" value="1"/>
</dbReference>
<evidence type="ECO:0000256" key="3">
    <source>
        <dbReference type="ARBA" id="ARBA00022833"/>
    </source>
</evidence>
<dbReference type="InterPro" id="IPR037922">
    <property type="entry name" value="MSL2"/>
</dbReference>